<keyword evidence="10 12" id="KW-0739">Sodium transport</keyword>
<gene>
    <name evidence="15" type="ORF">NEZAVI_LOCUS15168</name>
</gene>
<evidence type="ECO:0000256" key="6">
    <source>
        <dbReference type="ARBA" id="ARBA00022989"/>
    </source>
</evidence>
<evidence type="ECO:0000256" key="9">
    <source>
        <dbReference type="ARBA" id="ARBA00023136"/>
    </source>
</evidence>
<feature type="transmembrane region" description="Helical" evidence="13">
    <location>
        <begin position="379"/>
        <end position="404"/>
    </location>
</feature>
<keyword evidence="11 12" id="KW-0407">Ion channel</keyword>
<keyword evidence="3 12" id="KW-0813">Transport</keyword>
<keyword evidence="14" id="KW-0732">Signal</keyword>
<accession>A0A9P0MWC3</accession>
<evidence type="ECO:0000256" key="5">
    <source>
        <dbReference type="ARBA" id="ARBA00022692"/>
    </source>
</evidence>
<dbReference type="Gene3D" id="1.10.287.770">
    <property type="entry name" value="YojJ-like"/>
    <property type="match status" value="1"/>
</dbReference>
<name>A0A9P0MWC3_NEZVI</name>
<protein>
    <submittedName>
        <fullName evidence="15">Uncharacterized protein</fullName>
    </submittedName>
</protein>
<dbReference type="PANTHER" id="PTHR11690:SF240">
    <property type="entry name" value="PICKPOCKET 25-RELATED"/>
    <property type="match status" value="1"/>
</dbReference>
<dbReference type="InterPro" id="IPR001873">
    <property type="entry name" value="ENaC"/>
</dbReference>
<feature type="chain" id="PRO_5040515252" evidence="14">
    <location>
        <begin position="19"/>
        <end position="418"/>
    </location>
</feature>
<dbReference type="EMBL" id="OV725083">
    <property type="protein sequence ID" value="CAH1407455.1"/>
    <property type="molecule type" value="Genomic_DNA"/>
</dbReference>
<keyword evidence="5 12" id="KW-0812">Transmembrane</keyword>
<dbReference type="GO" id="GO:0005886">
    <property type="term" value="C:plasma membrane"/>
    <property type="evidence" value="ECO:0007669"/>
    <property type="project" value="TreeGrafter"/>
</dbReference>
<keyword evidence="7" id="KW-0915">Sodium</keyword>
<evidence type="ECO:0000256" key="12">
    <source>
        <dbReference type="RuleBase" id="RU000679"/>
    </source>
</evidence>
<dbReference type="GO" id="GO:0015280">
    <property type="term" value="F:ligand-gated sodium channel activity"/>
    <property type="evidence" value="ECO:0007669"/>
    <property type="project" value="TreeGrafter"/>
</dbReference>
<evidence type="ECO:0000256" key="10">
    <source>
        <dbReference type="ARBA" id="ARBA00023201"/>
    </source>
</evidence>
<evidence type="ECO:0000256" key="13">
    <source>
        <dbReference type="SAM" id="Phobius"/>
    </source>
</evidence>
<reference evidence="15" key="1">
    <citation type="submission" date="2022-01" db="EMBL/GenBank/DDBJ databases">
        <authorList>
            <person name="King R."/>
        </authorList>
    </citation>
    <scope>NUCLEOTIDE SEQUENCE</scope>
</reference>
<feature type="signal peptide" evidence="14">
    <location>
        <begin position="1"/>
        <end position="18"/>
    </location>
</feature>
<evidence type="ECO:0000256" key="4">
    <source>
        <dbReference type="ARBA" id="ARBA00022461"/>
    </source>
</evidence>
<evidence type="ECO:0000256" key="3">
    <source>
        <dbReference type="ARBA" id="ARBA00022448"/>
    </source>
</evidence>
<keyword evidence="4 12" id="KW-0894">Sodium channel</keyword>
<sequence>MCILWVFWFFWCLMACLGVAWLSLCTLHRFQKNPTVISLERNYLDWNTTLSALSLCPLLKANQEEVHRVARFVFSGDLEKGVEFLNSLANWTYPNLGQIIANHEIEPSDYQDLLMSLRVNFSYILPNLPTIQELSLSMTEVGICYSLNSQMAFYGDPRFWMSNGWNLRKPVTLIHGNPLDVAELSVQVNDIKVSFNVYLHDSEEVVDGSSNSMFPVRLQEAMYLDTNVLSIYSTDATRKLSVQQRKCRFMDESNLETSPVYSYRLCQSECRMHLSLKLCGCIPYFYRNSGKYKVCGSTGMNCLNKYRDRLLKLREGNKREECDCFQNCNFVNVWTTRVLQGAWNRDTVVRLSLDSYPRYRLKRDIVYSFGDLLAQMGGAAGLCFGCSVLSIFEVFYIITLRLFLFIFKYKQLMKPIDS</sequence>
<evidence type="ECO:0000256" key="2">
    <source>
        <dbReference type="ARBA" id="ARBA00007193"/>
    </source>
</evidence>
<evidence type="ECO:0000313" key="16">
    <source>
        <dbReference type="Proteomes" id="UP001152798"/>
    </source>
</evidence>
<comment type="subcellular location">
    <subcellularLocation>
        <location evidence="1">Membrane</location>
        <topology evidence="1">Multi-pass membrane protein</topology>
    </subcellularLocation>
</comment>
<evidence type="ECO:0000256" key="14">
    <source>
        <dbReference type="SAM" id="SignalP"/>
    </source>
</evidence>
<dbReference type="Proteomes" id="UP001152798">
    <property type="component" value="Chromosome 7"/>
</dbReference>
<dbReference type="Pfam" id="PF00858">
    <property type="entry name" value="ASC"/>
    <property type="match status" value="1"/>
</dbReference>
<proteinExistence type="inferred from homology"/>
<evidence type="ECO:0000256" key="1">
    <source>
        <dbReference type="ARBA" id="ARBA00004141"/>
    </source>
</evidence>
<comment type="similarity">
    <text evidence="2 12">Belongs to the amiloride-sensitive sodium channel (TC 1.A.6) family.</text>
</comment>
<dbReference type="PANTHER" id="PTHR11690">
    <property type="entry name" value="AMILORIDE-SENSITIVE SODIUM CHANNEL-RELATED"/>
    <property type="match status" value="1"/>
</dbReference>
<evidence type="ECO:0000256" key="11">
    <source>
        <dbReference type="ARBA" id="ARBA00023303"/>
    </source>
</evidence>
<keyword evidence="8 12" id="KW-0406">Ion transport</keyword>
<keyword evidence="9 13" id="KW-0472">Membrane</keyword>
<dbReference type="AlphaFoldDB" id="A0A9P0MWC3"/>
<keyword evidence="6 13" id="KW-1133">Transmembrane helix</keyword>
<dbReference type="OrthoDB" id="6628406at2759"/>
<dbReference type="Gene3D" id="1.10.287.820">
    <property type="entry name" value="Acid-sensing ion channel domain"/>
    <property type="match status" value="1"/>
</dbReference>
<organism evidence="15 16">
    <name type="scientific">Nezara viridula</name>
    <name type="common">Southern green stink bug</name>
    <name type="synonym">Cimex viridulus</name>
    <dbReference type="NCBI Taxonomy" id="85310"/>
    <lineage>
        <taxon>Eukaryota</taxon>
        <taxon>Metazoa</taxon>
        <taxon>Ecdysozoa</taxon>
        <taxon>Arthropoda</taxon>
        <taxon>Hexapoda</taxon>
        <taxon>Insecta</taxon>
        <taxon>Pterygota</taxon>
        <taxon>Neoptera</taxon>
        <taxon>Paraneoptera</taxon>
        <taxon>Hemiptera</taxon>
        <taxon>Heteroptera</taxon>
        <taxon>Panheteroptera</taxon>
        <taxon>Pentatomomorpha</taxon>
        <taxon>Pentatomoidea</taxon>
        <taxon>Pentatomidae</taxon>
        <taxon>Pentatominae</taxon>
        <taxon>Nezara</taxon>
    </lineage>
</organism>
<keyword evidence="16" id="KW-1185">Reference proteome</keyword>
<evidence type="ECO:0000313" key="15">
    <source>
        <dbReference type="EMBL" id="CAH1407455.1"/>
    </source>
</evidence>
<evidence type="ECO:0000256" key="7">
    <source>
        <dbReference type="ARBA" id="ARBA00023053"/>
    </source>
</evidence>
<evidence type="ECO:0000256" key="8">
    <source>
        <dbReference type="ARBA" id="ARBA00023065"/>
    </source>
</evidence>